<organism evidence="1 2">
    <name type="scientific">Gimesia chilikensis</name>
    <dbReference type="NCBI Taxonomy" id="2605989"/>
    <lineage>
        <taxon>Bacteria</taxon>
        <taxon>Pseudomonadati</taxon>
        <taxon>Planctomycetota</taxon>
        <taxon>Planctomycetia</taxon>
        <taxon>Planctomycetales</taxon>
        <taxon>Planctomycetaceae</taxon>
        <taxon>Gimesia</taxon>
    </lineage>
</organism>
<reference evidence="1 2" key="1">
    <citation type="submission" date="2019-02" db="EMBL/GenBank/DDBJ databases">
        <title>Deep-cultivation of Planctomycetes and their phenomic and genomic characterization uncovers novel biology.</title>
        <authorList>
            <person name="Wiegand S."/>
            <person name="Jogler M."/>
            <person name="Boedeker C."/>
            <person name="Pinto D."/>
            <person name="Vollmers J."/>
            <person name="Rivas-Marin E."/>
            <person name="Kohn T."/>
            <person name="Peeters S.H."/>
            <person name="Heuer A."/>
            <person name="Rast P."/>
            <person name="Oberbeckmann S."/>
            <person name="Bunk B."/>
            <person name="Jeske O."/>
            <person name="Meyerdierks A."/>
            <person name="Storesund J.E."/>
            <person name="Kallscheuer N."/>
            <person name="Luecker S."/>
            <person name="Lage O.M."/>
            <person name="Pohl T."/>
            <person name="Merkel B.J."/>
            <person name="Hornburger P."/>
            <person name="Mueller R.-W."/>
            <person name="Bruemmer F."/>
            <person name="Labrenz M."/>
            <person name="Spormann A.M."/>
            <person name="Op den Camp H."/>
            <person name="Overmann J."/>
            <person name="Amann R."/>
            <person name="Jetten M.S.M."/>
            <person name="Mascher T."/>
            <person name="Medema M.H."/>
            <person name="Devos D.P."/>
            <person name="Kaster A.-K."/>
            <person name="Ovreas L."/>
            <person name="Rohde M."/>
            <person name="Galperin M.Y."/>
            <person name="Jogler C."/>
        </authorList>
    </citation>
    <scope>NUCLEOTIDE SEQUENCE [LARGE SCALE GENOMIC DNA]</scope>
    <source>
        <strain evidence="1 2">HG66A1</strain>
    </source>
</reference>
<accession>A0A517PLI7</accession>
<sequence>MKKTFTETEILAKAVNEFMTRPNRRKLKDILVQSSSQLATSKKTGWKVFFVFEEADLFLNNCMTFEVDIDGEVKVFESM</sequence>
<evidence type="ECO:0000313" key="2">
    <source>
        <dbReference type="Proteomes" id="UP000320421"/>
    </source>
</evidence>
<evidence type="ECO:0000313" key="1">
    <source>
        <dbReference type="EMBL" id="QDT20221.1"/>
    </source>
</evidence>
<dbReference type="EMBL" id="CP036266">
    <property type="protein sequence ID" value="QDT20221.1"/>
    <property type="molecule type" value="Genomic_DNA"/>
</dbReference>
<proteinExistence type="predicted"/>
<keyword evidence="2" id="KW-1185">Reference proteome</keyword>
<dbReference type="AlphaFoldDB" id="A0A517PLI7"/>
<name>A0A517PLI7_9PLAN</name>
<gene>
    <name evidence="1" type="ORF">HG66A1_20060</name>
</gene>
<protein>
    <submittedName>
        <fullName evidence="1">Uncharacterized protein</fullName>
    </submittedName>
</protein>
<dbReference type="Proteomes" id="UP000320421">
    <property type="component" value="Chromosome"/>
</dbReference>